<dbReference type="InterPro" id="IPR023346">
    <property type="entry name" value="Lysozyme-like_dom_sf"/>
</dbReference>
<evidence type="ECO:0000256" key="1">
    <source>
        <dbReference type="ARBA" id="ARBA00004752"/>
    </source>
</evidence>
<reference evidence="15 16" key="1">
    <citation type="submission" date="2017-03" db="EMBL/GenBank/DDBJ databases">
        <authorList>
            <person name="Afonso C.L."/>
            <person name="Miller P.J."/>
            <person name="Scott M.A."/>
            <person name="Spackman E."/>
            <person name="Goraichik I."/>
            <person name="Dimitrov K.M."/>
            <person name="Suarez D.L."/>
            <person name="Swayne D.E."/>
        </authorList>
    </citation>
    <scope>NUCLEOTIDE SEQUENCE [LARGE SCALE GENOMIC DNA]</scope>
    <source>
        <strain evidence="15 16">CECT 7680</strain>
    </source>
</reference>
<dbReference type="GO" id="GO:0006508">
    <property type="term" value="P:proteolysis"/>
    <property type="evidence" value="ECO:0007669"/>
    <property type="project" value="UniProtKB-KW"/>
</dbReference>
<evidence type="ECO:0000256" key="8">
    <source>
        <dbReference type="ARBA" id="ARBA00022801"/>
    </source>
</evidence>
<dbReference type="GO" id="GO:0004180">
    <property type="term" value="F:carboxypeptidase activity"/>
    <property type="evidence" value="ECO:0007669"/>
    <property type="project" value="UniProtKB-KW"/>
</dbReference>
<dbReference type="GO" id="GO:0030288">
    <property type="term" value="C:outer membrane-bounded periplasmic space"/>
    <property type="evidence" value="ECO:0007669"/>
    <property type="project" value="TreeGrafter"/>
</dbReference>
<evidence type="ECO:0000259" key="12">
    <source>
        <dbReference type="Pfam" id="PF00905"/>
    </source>
</evidence>
<comment type="similarity">
    <text evidence="2">In the C-terminal section; belongs to the transpeptidase family.</text>
</comment>
<dbReference type="OrthoDB" id="9766909at2"/>
<keyword evidence="5" id="KW-0645">Protease</keyword>
<dbReference type="UniPathway" id="UPA00219"/>
<dbReference type="AlphaFoldDB" id="A0A1Y5S039"/>
<dbReference type="PANTHER" id="PTHR32282">
    <property type="entry name" value="BINDING PROTEIN TRANSPEPTIDASE, PUTATIVE-RELATED"/>
    <property type="match status" value="1"/>
</dbReference>
<evidence type="ECO:0000256" key="4">
    <source>
        <dbReference type="ARBA" id="ARBA00022645"/>
    </source>
</evidence>
<feature type="domain" description="Penicillin-binding protein transpeptidase" evidence="12">
    <location>
        <begin position="296"/>
        <end position="506"/>
    </location>
</feature>
<evidence type="ECO:0000256" key="2">
    <source>
        <dbReference type="ARBA" id="ARBA00007090"/>
    </source>
</evidence>
<proteinExistence type="inferred from homology"/>
<dbReference type="NCBIfam" id="TIGR02073">
    <property type="entry name" value="PBP_1c"/>
    <property type="match status" value="1"/>
</dbReference>
<dbReference type="InterPro" id="IPR012338">
    <property type="entry name" value="Beta-lactam/transpept-like"/>
</dbReference>
<protein>
    <recommendedName>
        <fullName evidence="10">peptidoglycan glycosyltransferase</fullName>
        <ecNumber evidence="10">2.4.99.28</ecNumber>
    </recommendedName>
</protein>
<gene>
    <name evidence="15" type="primary">pbpF</name>
    <name evidence="15" type="ORF">PSA7680_01327</name>
</gene>
<dbReference type="InterPro" id="IPR036950">
    <property type="entry name" value="PBP_transglycosylase"/>
</dbReference>
<keyword evidence="8" id="KW-0378">Hydrolase</keyword>
<evidence type="ECO:0000256" key="7">
    <source>
        <dbReference type="ARBA" id="ARBA00022679"/>
    </source>
</evidence>
<keyword evidence="9" id="KW-0511">Multifunctional enzyme</keyword>
<evidence type="ECO:0000256" key="5">
    <source>
        <dbReference type="ARBA" id="ARBA00022670"/>
    </source>
</evidence>
<evidence type="ECO:0000256" key="6">
    <source>
        <dbReference type="ARBA" id="ARBA00022676"/>
    </source>
</evidence>
<comment type="similarity">
    <text evidence="3">In the N-terminal section; belongs to the glycosyltransferase 51 family.</text>
</comment>
<dbReference type="EC" id="2.4.99.28" evidence="10"/>
<evidence type="ECO:0000259" key="13">
    <source>
        <dbReference type="Pfam" id="PF00912"/>
    </source>
</evidence>
<keyword evidence="7" id="KW-0808">Transferase</keyword>
<dbReference type="InterPro" id="IPR001264">
    <property type="entry name" value="Glyco_trans_51"/>
</dbReference>
<feature type="domain" description="Glycosyl transferase family 51" evidence="13">
    <location>
        <begin position="51"/>
        <end position="217"/>
    </location>
</feature>
<dbReference type="Gene3D" id="3.40.710.10">
    <property type="entry name" value="DD-peptidase/beta-lactamase superfamily"/>
    <property type="match status" value="1"/>
</dbReference>
<dbReference type="SUPFAM" id="SSF53955">
    <property type="entry name" value="Lysozyme-like"/>
    <property type="match status" value="1"/>
</dbReference>
<dbReference type="PANTHER" id="PTHR32282:SF15">
    <property type="entry name" value="PENICILLIN-BINDING PROTEIN 1C"/>
    <property type="match status" value="1"/>
</dbReference>
<evidence type="ECO:0000259" key="14">
    <source>
        <dbReference type="Pfam" id="PF06832"/>
    </source>
</evidence>
<keyword evidence="16" id="KW-1185">Reference proteome</keyword>
<dbReference type="GO" id="GO:0009252">
    <property type="term" value="P:peptidoglycan biosynthetic process"/>
    <property type="evidence" value="ECO:0007669"/>
    <property type="project" value="UniProtKB-UniPathway"/>
</dbReference>
<keyword evidence="6" id="KW-0328">Glycosyltransferase</keyword>
<dbReference type="GO" id="GO:0008658">
    <property type="term" value="F:penicillin binding"/>
    <property type="evidence" value="ECO:0007669"/>
    <property type="project" value="InterPro"/>
</dbReference>
<dbReference type="Proteomes" id="UP000193409">
    <property type="component" value="Unassembled WGS sequence"/>
</dbReference>
<dbReference type="GO" id="GO:0008955">
    <property type="term" value="F:peptidoglycan glycosyltransferase activity"/>
    <property type="evidence" value="ECO:0007669"/>
    <property type="project" value="UniProtKB-EC"/>
</dbReference>
<evidence type="ECO:0000313" key="16">
    <source>
        <dbReference type="Proteomes" id="UP000193409"/>
    </source>
</evidence>
<name>A0A1Y5S039_9RHOB</name>
<evidence type="ECO:0000256" key="3">
    <source>
        <dbReference type="ARBA" id="ARBA00007739"/>
    </source>
</evidence>
<dbReference type="Pfam" id="PF00905">
    <property type="entry name" value="Transpeptidase"/>
    <property type="match status" value="1"/>
</dbReference>
<dbReference type="InterPro" id="IPR050396">
    <property type="entry name" value="Glycosyltr_51/Transpeptidase"/>
</dbReference>
<evidence type="ECO:0000313" key="15">
    <source>
        <dbReference type="EMBL" id="SLN28961.1"/>
    </source>
</evidence>
<evidence type="ECO:0000256" key="10">
    <source>
        <dbReference type="ARBA" id="ARBA00044770"/>
    </source>
</evidence>
<dbReference type="EMBL" id="FWFQ01000007">
    <property type="protein sequence ID" value="SLN28961.1"/>
    <property type="molecule type" value="Genomic_DNA"/>
</dbReference>
<keyword evidence="4" id="KW-0121">Carboxypeptidase</keyword>
<dbReference type="SUPFAM" id="SSF56601">
    <property type="entry name" value="beta-lactamase/transpeptidase-like"/>
    <property type="match status" value="1"/>
</dbReference>
<evidence type="ECO:0000256" key="9">
    <source>
        <dbReference type="ARBA" id="ARBA00023268"/>
    </source>
</evidence>
<feature type="domain" description="Penicillin-binding C-terminal" evidence="14">
    <location>
        <begin position="589"/>
        <end position="664"/>
    </location>
</feature>
<evidence type="ECO:0000256" key="11">
    <source>
        <dbReference type="ARBA" id="ARBA00049902"/>
    </source>
</evidence>
<dbReference type="Gene3D" id="1.10.3810.10">
    <property type="entry name" value="Biosynthetic peptidoglycan transglycosylase-like"/>
    <property type="match status" value="1"/>
</dbReference>
<dbReference type="InterPro" id="IPR009647">
    <property type="entry name" value="PBP_C"/>
</dbReference>
<dbReference type="Pfam" id="PF06832">
    <property type="entry name" value="BiPBP_C"/>
    <property type="match status" value="1"/>
</dbReference>
<accession>A0A1Y5S039</accession>
<dbReference type="Pfam" id="PF00912">
    <property type="entry name" value="Transgly"/>
    <property type="match status" value="1"/>
</dbReference>
<comment type="catalytic activity">
    <reaction evidence="11">
        <text>[GlcNAc-(1-&gt;4)-Mur2Ac(oyl-L-Ala-gamma-D-Glu-L-Lys-D-Ala-D-Ala)](n)-di-trans,octa-cis-undecaprenyl diphosphate + beta-D-GlcNAc-(1-&gt;4)-Mur2Ac(oyl-L-Ala-gamma-D-Glu-L-Lys-D-Ala-D-Ala)-di-trans,octa-cis-undecaprenyl diphosphate = [GlcNAc-(1-&gt;4)-Mur2Ac(oyl-L-Ala-gamma-D-Glu-L-Lys-D-Ala-D-Ala)](n+1)-di-trans,octa-cis-undecaprenyl diphosphate + di-trans,octa-cis-undecaprenyl diphosphate + H(+)</text>
        <dbReference type="Rhea" id="RHEA:23708"/>
        <dbReference type="Rhea" id="RHEA-COMP:9602"/>
        <dbReference type="Rhea" id="RHEA-COMP:9603"/>
        <dbReference type="ChEBI" id="CHEBI:15378"/>
        <dbReference type="ChEBI" id="CHEBI:58405"/>
        <dbReference type="ChEBI" id="CHEBI:60033"/>
        <dbReference type="ChEBI" id="CHEBI:78435"/>
        <dbReference type="EC" id="2.4.99.28"/>
    </reaction>
</comment>
<comment type="pathway">
    <text evidence="1">Cell wall biogenesis; peptidoglycan biosynthesis.</text>
</comment>
<dbReference type="InterPro" id="IPR011815">
    <property type="entry name" value="PBP_1c"/>
</dbReference>
<dbReference type="InterPro" id="IPR001460">
    <property type="entry name" value="PCN-bd_Tpept"/>
</dbReference>
<organism evidence="15 16">
    <name type="scientific">Pseudoruegeria aquimaris</name>
    <dbReference type="NCBI Taxonomy" id="393663"/>
    <lineage>
        <taxon>Bacteria</taxon>
        <taxon>Pseudomonadati</taxon>
        <taxon>Pseudomonadota</taxon>
        <taxon>Alphaproteobacteria</taxon>
        <taxon>Rhodobacterales</taxon>
        <taxon>Roseobacteraceae</taxon>
        <taxon>Pseudoruegeria</taxon>
    </lineage>
</organism>
<sequence>MPVLALWSGALALDGFRHWVATAPVPALITETSRQVKTEDGTLLRAYLTSDGYWRLPARADEVDKTYVAMLLAYEDKRFHGHGGVDLRALLRAAAQAALSGEIRSGGSTITMQVARLLIGGSTRSFAAKREQIRLALALEKRLTKREILDLYLQRAPFGGNIEGIAAACRAWLAKPCRRLSRAEAALLVALPQSPEARRPDHASAAAKAARDRVLHRAALAGVISPETHDRALSEPVPTRRHPFPKLAPHLSDRALAAFPGQGVVRIGIDARIQHGLEALARDRLTEHDGAVQIALLAVENDTGRILASVGSAGITGPHAGFVDLTQARRSPGSTLKPLVYGLAFDQGLAHPESLIDDRPRQFGTYAPQNFDGVFRGRLRVREALQLSLNTPVVSLTEQIGPARLLQAMKRAGMAPDLPGSTPGLALALGGVGVSLEELVSLYAGLANGGRATALTWAPGAVASPENRQFMGPLAAWYVADILRGMPSPIGSDKGEIAFKTGTSYGHRDAWAIGFDGAHTVGVWMGRPDGTPVPGAFGGDLAAPVLFEAFARLSARRTPLPPPPPEALTVGTAQLPQALRIAAGPEDASVPKLSIAFPPSGAELLPGAPIVAKLRHGTPPFTWLANGQPLPGTRQRETVLPLDGPGFHVVTAIDARGARAQVDFRLLAPD</sequence>